<dbReference type="AlphaFoldDB" id="A0A0D9X7K7"/>
<accession>A0A0D9X7K7</accession>
<name>A0A0D9X7K7_9ORYZ</name>
<dbReference type="EnsemblPlants" id="LPERR08G11350.1">
    <property type="protein sequence ID" value="LPERR08G11350.1"/>
    <property type="gene ID" value="LPERR08G11350"/>
</dbReference>
<evidence type="ECO:0000313" key="2">
    <source>
        <dbReference type="EnsemblPlants" id="LPERR08G11350.1"/>
    </source>
</evidence>
<dbReference type="PROSITE" id="PS50297">
    <property type="entry name" value="ANK_REP_REGION"/>
    <property type="match status" value="1"/>
</dbReference>
<reference evidence="2" key="3">
    <citation type="submission" date="2015-04" db="UniProtKB">
        <authorList>
            <consortium name="EnsemblPlants"/>
        </authorList>
    </citation>
    <scope>IDENTIFICATION</scope>
</reference>
<proteinExistence type="predicted"/>
<dbReference type="SUPFAM" id="SSF48403">
    <property type="entry name" value="Ankyrin repeat"/>
    <property type="match status" value="1"/>
</dbReference>
<evidence type="ECO:0000313" key="3">
    <source>
        <dbReference type="Proteomes" id="UP000032180"/>
    </source>
</evidence>
<dbReference type="Proteomes" id="UP000032180">
    <property type="component" value="Chromosome 8"/>
</dbReference>
<reference evidence="3" key="2">
    <citation type="submission" date="2013-12" db="EMBL/GenBank/DDBJ databases">
        <authorList>
            <person name="Yu Y."/>
            <person name="Lee S."/>
            <person name="de Baynast K."/>
            <person name="Wissotski M."/>
            <person name="Liu L."/>
            <person name="Talag J."/>
            <person name="Goicoechea J."/>
            <person name="Angelova A."/>
            <person name="Jetty R."/>
            <person name="Kudrna D."/>
            <person name="Golser W."/>
            <person name="Rivera L."/>
            <person name="Zhang J."/>
            <person name="Wing R."/>
        </authorList>
    </citation>
    <scope>NUCLEOTIDE SEQUENCE</scope>
</reference>
<organism evidence="2 3">
    <name type="scientific">Leersia perrieri</name>
    <dbReference type="NCBI Taxonomy" id="77586"/>
    <lineage>
        <taxon>Eukaryota</taxon>
        <taxon>Viridiplantae</taxon>
        <taxon>Streptophyta</taxon>
        <taxon>Embryophyta</taxon>
        <taxon>Tracheophyta</taxon>
        <taxon>Spermatophyta</taxon>
        <taxon>Magnoliopsida</taxon>
        <taxon>Liliopsida</taxon>
        <taxon>Poales</taxon>
        <taxon>Poaceae</taxon>
        <taxon>BOP clade</taxon>
        <taxon>Oryzoideae</taxon>
        <taxon>Oryzeae</taxon>
        <taxon>Oryzinae</taxon>
        <taxon>Leersia</taxon>
    </lineage>
</organism>
<dbReference type="InterPro" id="IPR002110">
    <property type="entry name" value="Ankyrin_rpt"/>
</dbReference>
<dbReference type="Pfam" id="PF12796">
    <property type="entry name" value="Ank_2"/>
    <property type="match status" value="2"/>
</dbReference>
<protein>
    <submittedName>
        <fullName evidence="2">Uncharacterized protein</fullName>
    </submittedName>
</protein>
<dbReference type="PANTHER" id="PTHR24121:SF21">
    <property type="entry name" value="ANKYRIN REPEAT FAMILY PROTEIN"/>
    <property type="match status" value="1"/>
</dbReference>
<dbReference type="Gramene" id="LPERR08G11350.1">
    <property type="protein sequence ID" value="LPERR08G11350.1"/>
    <property type="gene ID" value="LPERR08G11350"/>
</dbReference>
<dbReference type="eggNOG" id="KOG0504">
    <property type="taxonomic scope" value="Eukaryota"/>
</dbReference>
<keyword evidence="3" id="KW-1185">Reference proteome</keyword>
<reference evidence="2 3" key="1">
    <citation type="submission" date="2012-08" db="EMBL/GenBank/DDBJ databases">
        <title>Oryza genome evolution.</title>
        <authorList>
            <person name="Wing R.A."/>
        </authorList>
    </citation>
    <scope>NUCLEOTIDE SEQUENCE</scope>
</reference>
<keyword evidence="1" id="KW-0040">ANK repeat</keyword>
<dbReference type="HOGENOM" id="CLU_000134_36_0_1"/>
<dbReference type="Gene3D" id="1.25.40.20">
    <property type="entry name" value="Ankyrin repeat-containing domain"/>
    <property type="match status" value="1"/>
</dbReference>
<dbReference type="SMART" id="SM00248">
    <property type="entry name" value="ANK"/>
    <property type="match status" value="4"/>
</dbReference>
<dbReference type="PANTHER" id="PTHR24121">
    <property type="entry name" value="NO MECHANORECEPTOR POTENTIAL C, ISOFORM D-RELATED"/>
    <property type="match status" value="1"/>
</dbReference>
<dbReference type="STRING" id="77586.A0A0D9X7K7"/>
<evidence type="ECO:0000256" key="1">
    <source>
        <dbReference type="PROSITE-ProRule" id="PRU00023"/>
    </source>
</evidence>
<sequence>MSTRSSSMNPLLLASACSGSRQALSFLLTRQEDAPHLVVPTQEFLNLLLQGNSSSSSSTLPAAVASLDVEEGGADHTTAPLATPLLDGVTVDGGTALHVVATCGDDDNFLTSADVLATKGNIILVSQDNNGDTPLHCAARAGRHRMVARLIALAAKECCNLGVKEAVLRMENKRRETALHEAVRLGSKRMVELLMAADPELARFPEQGTSPLYLAITLQRAEIAESLERIPCFHY</sequence>
<dbReference type="PROSITE" id="PS50088">
    <property type="entry name" value="ANK_REPEAT"/>
    <property type="match status" value="1"/>
</dbReference>
<dbReference type="InterPro" id="IPR036770">
    <property type="entry name" value="Ankyrin_rpt-contain_sf"/>
</dbReference>
<feature type="repeat" description="ANK" evidence="1">
    <location>
        <begin position="130"/>
        <end position="155"/>
    </location>
</feature>
<dbReference type="PROSITE" id="PS51257">
    <property type="entry name" value="PROKAR_LIPOPROTEIN"/>
    <property type="match status" value="1"/>
</dbReference>